<keyword evidence="2" id="KW-1185">Reference proteome</keyword>
<dbReference type="Proteomes" id="UP000814128">
    <property type="component" value="Unassembled WGS sequence"/>
</dbReference>
<reference evidence="1" key="2">
    <citation type="journal article" date="2022" name="New Phytol.">
        <title>Evolutionary transition to the ectomycorrhizal habit in the genomes of a hyperdiverse lineage of mushroom-forming fungi.</title>
        <authorList>
            <person name="Looney B."/>
            <person name="Miyauchi S."/>
            <person name="Morin E."/>
            <person name="Drula E."/>
            <person name="Courty P.E."/>
            <person name="Kohler A."/>
            <person name="Kuo A."/>
            <person name="LaButti K."/>
            <person name="Pangilinan J."/>
            <person name="Lipzen A."/>
            <person name="Riley R."/>
            <person name="Andreopoulos W."/>
            <person name="He G."/>
            <person name="Johnson J."/>
            <person name="Nolan M."/>
            <person name="Tritt A."/>
            <person name="Barry K.W."/>
            <person name="Grigoriev I.V."/>
            <person name="Nagy L.G."/>
            <person name="Hibbett D."/>
            <person name="Henrissat B."/>
            <person name="Matheny P.B."/>
            <person name="Labbe J."/>
            <person name="Martin F.M."/>
        </authorList>
    </citation>
    <scope>NUCLEOTIDE SEQUENCE</scope>
    <source>
        <strain evidence="1">EC-137</strain>
    </source>
</reference>
<reference evidence="1" key="1">
    <citation type="submission" date="2021-02" db="EMBL/GenBank/DDBJ databases">
        <authorList>
            <consortium name="DOE Joint Genome Institute"/>
            <person name="Ahrendt S."/>
            <person name="Looney B.P."/>
            <person name="Miyauchi S."/>
            <person name="Morin E."/>
            <person name="Drula E."/>
            <person name="Courty P.E."/>
            <person name="Chicoki N."/>
            <person name="Fauchery L."/>
            <person name="Kohler A."/>
            <person name="Kuo A."/>
            <person name="Labutti K."/>
            <person name="Pangilinan J."/>
            <person name="Lipzen A."/>
            <person name="Riley R."/>
            <person name="Andreopoulos W."/>
            <person name="He G."/>
            <person name="Johnson J."/>
            <person name="Barry K.W."/>
            <person name="Grigoriev I.V."/>
            <person name="Nagy L."/>
            <person name="Hibbett D."/>
            <person name="Henrissat B."/>
            <person name="Matheny P.B."/>
            <person name="Labbe J."/>
            <person name="Martin F."/>
        </authorList>
    </citation>
    <scope>NUCLEOTIDE SEQUENCE</scope>
    <source>
        <strain evidence="1">EC-137</strain>
    </source>
</reference>
<sequence>MVRPNSFDHFYPGYWHYLHYHRRFGIFRRFFWFSFGAFTALAFARYHGYARFSVEDGPGERRWDGARGHWGFCRRVEYRPHLESGLLSPQQSQQVVQPTQEKLLPVPVQAATSQPLPPPPPPPAPGTFVPPVQQRWEAEMREMSRQAGERMTDLSESTIDSMVATLLGLKARLAEHRTQQQHGQQQLPQPSASQAPQTPGPNRRV</sequence>
<accession>A0ACB8QAD4</accession>
<evidence type="ECO:0000313" key="2">
    <source>
        <dbReference type="Proteomes" id="UP000814128"/>
    </source>
</evidence>
<proteinExistence type="predicted"/>
<protein>
    <submittedName>
        <fullName evidence="1">Uncharacterized protein</fullName>
    </submittedName>
</protein>
<comment type="caution">
    <text evidence="1">The sequence shown here is derived from an EMBL/GenBank/DDBJ whole genome shotgun (WGS) entry which is preliminary data.</text>
</comment>
<organism evidence="1 2">
    <name type="scientific">Vararia minispora EC-137</name>
    <dbReference type="NCBI Taxonomy" id="1314806"/>
    <lineage>
        <taxon>Eukaryota</taxon>
        <taxon>Fungi</taxon>
        <taxon>Dikarya</taxon>
        <taxon>Basidiomycota</taxon>
        <taxon>Agaricomycotina</taxon>
        <taxon>Agaricomycetes</taxon>
        <taxon>Russulales</taxon>
        <taxon>Lachnocladiaceae</taxon>
        <taxon>Vararia</taxon>
    </lineage>
</organism>
<evidence type="ECO:0000313" key="1">
    <source>
        <dbReference type="EMBL" id="KAI0028673.1"/>
    </source>
</evidence>
<dbReference type="EMBL" id="MU273731">
    <property type="protein sequence ID" value="KAI0028673.1"/>
    <property type="molecule type" value="Genomic_DNA"/>
</dbReference>
<gene>
    <name evidence="1" type="ORF">K488DRAFT_89500</name>
</gene>
<name>A0ACB8QAD4_9AGAM</name>